<dbReference type="EMBL" id="CAJNOR010001575">
    <property type="protein sequence ID" value="CAF1166600.1"/>
    <property type="molecule type" value="Genomic_DNA"/>
</dbReference>
<dbReference type="PANTHER" id="PTHR13621">
    <property type="entry name" value="PROLINE-RICH PROTEIN PRCC"/>
    <property type="match status" value="1"/>
</dbReference>
<reference evidence="3" key="1">
    <citation type="submission" date="2021-02" db="EMBL/GenBank/DDBJ databases">
        <authorList>
            <person name="Nowell W R."/>
        </authorList>
    </citation>
    <scope>NUCLEOTIDE SEQUENCE</scope>
</reference>
<sequence>MPLVNYEGDSSEGEEEEQHVNAQSVKDNRRIHLPAPSHPVSKPIIKDIDDDDDDDDEYSTKSTTQASSNLLANLPKPQAVSSSNATTNPEEFTETELEDIVRGDNKVYAKNIPELPKPPSAPKRKRDGPVKIFIPTVDQDSDEEDKPKRKQPTIKRNCALLNTLPPPLHDEDKPTASTLPVVKNPSKTTPQITSSGLFIPYTLNKKSQQQTAKKTATTSLLGPSKNDSDDDDDDDVNDQSDFLGLTKTSQIEITHTDVESVLRETLPKARPVVVEQPILPQPTEDFEDLDEDDAQTTSHQTITDDDELIRYLPKSERYKEIKTVHIDSMFAESARLQLLKNATEERETMLAQAAIHVPKGEAKKRSQLTYLVAKAQHDDLQLKNMWSQQKLTKRQTQAKYGF</sequence>
<proteinExistence type="predicted"/>
<dbReference type="Pfam" id="PF10253">
    <property type="entry name" value="PRCC"/>
    <property type="match status" value="1"/>
</dbReference>
<dbReference type="Proteomes" id="UP000663828">
    <property type="component" value="Unassembled WGS sequence"/>
</dbReference>
<feature type="compositionally biased region" description="Acidic residues" evidence="1">
    <location>
        <begin position="48"/>
        <end position="57"/>
    </location>
</feature>
<dbReference type="GO" id="GO:0005634">
    <property type="term" value="C:nucleus"/>
    <property type="evidence" value="ECO:0007669"/>
    <property type="project" value="TreeGrafter"/>
</dbReference>
<dbReference type="OrthoDB" id="206969at2759"/>
<gene>
    <name evidence="2" type="ORF">EDS130_LOCUS4028</name>
    <name evidence="3" type="ORF">XAT740_LOCUS21786</name>
</gene>
<dbReference type="AlphaFoldDB" id="A0A814U3D8"/>
<feature type="compositionally biased region" description="Low complexity" evidence="1">
    <location>
        <begin position="205"/>
        <end position="219"/>
    </location>
</feature>
<dbReference type="EMBL" id="CAJNOJ010000010">
    <property type="protein sequence ID" value="CAF0784709.1"/>
    <property type="molecule type" value="Genomic_DNA"/>
</dbReference>
<comment type="caution">
    <text evidence="3">The sequence shown here is derived from an EMBL/GenBank/DDBJ whole genome shotgun (WGS) entry which is preliminary data.</text>
</comment>
<evidence type="ECO:0000313" key="2">
    <source>
        <dbReference type="EMBL" id="CAF0784709.1"/>
    </source>
</evidence>
<evidence type="ECO:0008006" key="5">
    <source>
        <dbReference type="Google" id="ProtNLM"/>
    </source>
</evidence>
<feature type="compositionally biased region" description="Polar residues" evidence="1">
    <location>
        <begin position="79"/>
        <end position="90"/>
    </location>
</feature>
<dbReference type="InterPro" id="IPR018800">
    <property type="entry name" value="PRCC"/>
</dbReference>
<feature type="region of interest" description="Disordered" evidence="1">
    <location>
        <begin position="1"/>
        <end position="241"/>
    </location>
</feature>
<dbReference type="PANTHER" id="PTHR13621:SF2">
    <property type="entry name" value="PROLINE-RICH PROTEIN PRCC"/>
    <property type="match status" value="1"/>
</dbReference>
<organism evidence="3 4">
    <name type="scientific">Adineta ricciae</name>
    <name type="common">Rotifer</name>
    <dbReference type="NCBI Taxonomy" id="249248"/>
    <lineage>
        <taxon>Eukaryota</taxon>
        <taxon>Metazoa</taxon>
        <taxon>Spiralia</taxon>
        <taxon>Gnathifera</taxon>
        <taxon>Rotifera</taxon>
        <taxon>Eurotatoria</taxon>
        <taxon>Bdelloidea</taxon>
        <taxon>Adinetida</taxon>
        <taxon>Adinetidae</taxon>
        <taxon>Adineta</taxon>
    </lineage>
</organism>
<dbReference type="Proteomes" id="UP000663852">
    <property type="component" value="Unassembled WGS sequence"/>
</dbReference>
<evidence type="ECO:0000313" key="4">
    <source>
        <dbReference type="Proteomes" id="UP000663828"/>
    </source>
</evidence>
<protein>
    <recommendedName>
        <fullName evidence="5">Proline-rich protein PRCC</fullName>
    </recommendedName>
</protein>
<accession>A0A814U3D8</accession>
<feature type="compositionally biased region" description="Polar residues" evidence="1">
    <location>
        <begin position="60"/>
        <end position="71"/>
    </location>
</feature>
<evidence type="ECO:0000313" key="3">
    <source>
        <dbReference type="EMBL" id="CAF1166600.1"/>
    </source>
</evidence>
<name>A0A814U3D8_ADIRI</name>
<feature type="compositionally biased region" description="Polar residues" evidence="1">
    <location>
        <begin position="185"/>
        <end position="196"/>
    </location>
</feature>
<keyword evidence="4" id="KW-1185">Reference proteome</keyword>
<evidence type="ECO:0000256" key="1">
    <source>
        <dbReference type="SAM" id="MobiDB-lite"/>
    </source>
</evidence>
<feature type="compositionally biased region" description="Acidic residues" evidence="1">
    <location>
        <begin position="228"/>
        <end position="238"/>
    </location>
</feature>